<keyword evidence="3" id="KW-1185">Reference proteome</keyword>
<evidence type="ECO:0000256" key="1">
    <source>
        <dbReference type="SAM" id="Phobius"/>
    </source>
</evidence>
<proteinExistence type="predicted"/>
<organism evidence="2 3">
    <name type="scientific">Bacillus bingmayongensis</name>
    <dbReference type="NCBI Taxonomy" id="1150157"/>
    <lineage>
        <taxon>Bacteria</taxon>
        <taxon>Bacillati</taxon>
        <taxon>Bacillota</taxon>
        <taxon>Bacilli</taxon>
        <taxon>Bacillales</taxon>
        <taxon>Bacillaceae</taxon>
        <taxon>Bacillus</taxon>
    </lineage>
</organism>
<protein>
    <submittedName>
        <fullName evidence="2">Disulfide bond formation protein B</fullName>
    </submittedName>
</protein>
<accession>A0ABU5K5Y2</accession>
<reference evidence="3" key="1">
    <citation type="submission" date="2023-11" db="EMBL/GenBank/DDBJ databases">
        <title>Genome Sequence of Bacillus pseudomycoides stain BUPM19.</title>
        <authorList>
            <person name="Farhat A."/>
        </authorList>
    </citation>
    <scope>NUCLEOTIDE SEQUENCE [LARGE SCALE GENOMIC DNA]</scope>
    <source>
        <strain evidence="3">BUPM19</strain>
    </source>
</reference>
<keyword evidence="1" id="KW-0812">Transmembrane</keyword>
<dbReference type="Proteomes" id="UP001291930">
    <property type="component" value="Unassembled WGS sequence"/>
</dbReference>
<gene>
    <name evidence="2" type="ORF">U2I54_28480</name>
</gene>
<sequence>FITIPFLALIAFLLIIICGFILIKLNKERNSI</sequence>
<evidence type="ECO:0000313" key="2">
    <source>
        <dbReference type="EMBL" id="MDZ5610807.1"/>
    </source>
</evidence>
<feature type="non-terminal residue" evidence="2">
    <location>
        <position position="1"/>
    </location>
</feature>
<name>A0ABU5K5Y2_9BACI</name>
<dbReference type="EMBL" id="JAXOVW010000261">
    <property type="protein sequence ID" value="MDZ5610807.1"/>
    <property type="molecule type" value="Genomic_DNA"/>
</dbReference>
<feature type="transmembrane region" description="Helical" evidence="1">
    <location>
        <begin position="6"/>
        <end position="25"/>
    </location>
</feature>
<comment type="caution">
    <text evidence="2">The sequence shown here is derived from an EMBL/GenBank/DDBJ whole genome shotgun (WGS) entry which is preliminary data.</text>
</comment>
<keyword evidence="1" id="KW-0472">Membrane</keyword>
<keyword evidence="1" id="KW-1133">Transmembrane helix</keyword>
<evidence type="ECO:0000313" key="3">
    <source>
        <dbReference type="Proteomes" id="UP001291930"/>
    </source>
</evidence>